<protein>
    <recommendedName>
        <fullName evidence="1">undecaprenyl-diphosphate phosphatase</fullName>
        <ecNumber evidence="1">3.6.1.27</ecNumber>
    </recommendedName>
    <alternativeName>
        <fullName evidence="2">Undecaprenyl pyrophosphate phosphatase</fullName>
    </alternativeName>
</protein>
<keyword evidence="4" id="KW-0812">Transmembrane</keyword>
<dbReference type="EMBL" id="DACSEA010000008">
    <property type="protein sequence ID" value="HAT1606082.1"/>
    <property type="molecule type" value="Genomic_DNA"/>
</dbReference>
<dbReference type="EMBL" id="CAADJE010000025">
    <property type="protein sequence ID" value="VFS77138.1"/>
    <property type="molecule type" value="Genomic_DNA"/>
</dbReference>
<dbReference type="PANTHER" id="PTHR14969:SF13">
    <property type="entry name" value="AT30094P"/>
    <property type="match status" value="1"/>
</dbReference>
<dbReference type="RefSeq" id="WP_032698969.1">
    <property type="nucleotide sequence ID" value="NZ_ABZSJN020000344.1"/>
</dbReference>
<evidence type="ECO:0000313" key="9">
    <source>
        <dbReference type="Proteomes" id="UP000288843"/>
    </source>
</evidence>
<evidence type="ECO:0000256" key="1">
    <source>
        <dbReference type="ARBA" id="ARBA00012374"/>
    </source>
</evidence>
<evidence type="ECO:0000256" key="3">
    <source>
        <dbReference type="ARBA" id="ARBA00047594"/>
    </source>
</evidence>
<sequence length="198" mass="21558">MNVLETVNQSAFLALNAQPGTSDTLLALARFCASGMIFIVPAILLGLWFLGGRQGHRQALFCTLSILMALALGYLCGSLWFHPRPFMMPLGHTWISHPADNGFPSDHGLVMFSAAFALLSLRLRSLGLFVLLASLPVAWSRIFLGVHFPLDMVGAAAVAVVAVWVSKGVWQAFGPAMVRICEAISQRMFSWLPARFTP</sequence>
<evidence type="ECO:0000313" key="6">
    <source>
        <dbReference type="EMBL" id="HAT1606082.1"/>
    </source>
</evidence>
<dbReference type="Proteomes" id="UP000864422">
    <property type="component" value="Unassembled WGS sequence"/>
</dbReference>
<dbReference type="EC" id="3.6.1.27" evidence="1"/>
<reference evidence="6" key="1">
    <citation type="journal article" date="2018" name="Genome Biol.">
        <title>SKESA: strategic k-mer extension for scrupulous assemblies.</title>
        <authorList>
            <person name="Souvorov A."/>
            <person name="Agarwala R."/>
            <person name="Lipman D.J."/>
        </authorList>
    </citation>
    <scope>NUCLEOTIDE SEQUENCE</scope>
    <source>
        <strain evidence="6">MISC063</strain>
    </source>
</reference>
<dbReference type="KEGG" id="rpln:B1209_05640"/>
<dbReference type="InterPro" id="IPR033879">
    <property type="entry name" value="UPP_Pase"/>
</dbReference>
<gene>
    <name evidence="8" type="primary">ybjG_2</name>
    <name evidence="7" type="ORF">DN603_24185</name>
    <name evidence="6" type="ORF">I8Y23_002394</name>
    <name evidence="8" type="ORF">NCTC12998_04956</name>
</gene>
<dbReference type="Gene3D" id="1.20.144.10">
    <property type="entry name" value="Phosphatidic acid phosphatase type 2/haloperoxidase"/>
    <property type="match status" value="1"/>
</dbReference>
<evidence type="ECO:0000256" key="2">
    <source>
        <dbReference type="ARBA" id="ARBA00032707"/>
    </source>
</evidence>
<reference evidence="6" key="4">
    <citation type="submission" date="2020-11" db="EMBL/GenBank/DDBJ databases">
        <authorList>
            <consortium name="NCBI Pathogen Detection Project"/>
        </authorList>
    </citation>
    <scope>NUCLEOTIDE SEQUENCE</scope>
    <source>
        <strain evidence="6">MISC063</strain>
    </source>
</reference>
<feature type="transmembrane region" description="Helical" evidence="4">
    <location>
        <begin position="28"/>
        <end position="50"/>
    </location>
</feature>
<dbReference type="SMART" id="SM00014">
    <property type="entry name" value="acidPPc"/>
    <property type="match status" value="1"/>
</dbReference>
<reference evidence="8 10" key="3">
    <citation type="submission" date="2019-03" db="EMBL/GenBank/DDBJ databases">
        <authorList>
            <consortium name="Pathogen Informatics"/>
        </authorList>
    </citation>
    <scope>NUCLEOTIDE SEQUENCE [LARGE SCALE GENOMIC DNA]</scope>
    <source>
        <strain evidence="8 10">NCTC12998</strain>
    </source>
</reference>
<comment type="catalytic activity">
    <reaction evidence="3">
        <text>di-trans,octa-cis-undecaprenyl diphosphate + H2O = di-trans,octa-cis-undecaprenyl phosphate + phosphate + H(+)</text>
        <dbReference type="Rhea" id="RHEA:28094"/>
        <dbReference type="ChEBI" id="CHEBI:15377"/>
        <dbReference type="ChEBI" id="CHEBI:15378"/>
        <dbReference type="ChEBI" id="CHEBI:43474"/>
        <dbReference type="ChEBI" id="CHEBI:58405"/>
        <dbReference type="ChEBI" id="CHEBI:60392"/>
        <dbReference type="EC" id="3.6.1.27"/>
    </reaction>
</comment>
<dbReference type="InterPro" id="IPR036938">
    <property type="entry name" value="PAP2/HPO_sf"/>
</dbReference>
<dbReference type="GO" id="GO:0050380">
    <property type="term" value="F:undecaprenyl-diphosphatase activity"/>
    <property type="evidence" value="ECO:0007669"/>
    <property type="project" value="UniProtKB-EC"/>
</dbReference>
<feature type="domain" description="Phosphatidic acid phosphatase type 2/haloperoxidase" evidence="5">
    <location>
        <begin position="63"/>
        <end position="167"/>
    </location>
</feature>
<name>A0A2X2EF20_RAOPL</name>
<reference evidence="7 9" key="2">
    <citation type="submission" date="2018-06" db="EMBL/GenBank/DDBJ databases">
        <title>Carbapenemase-producing Enterobacteriaceae present in wastewater treatment plant effluent and nearby surface waters in the US.</title>
        <authorList>
            <person name="Mathys D.A."/>
            <person name="Mollenkopf D.F."/>
            <person name="Feicht S.M."/>
            <person name="Adams R.J."/>
            <person name="Albers A.L."/>
            <person name="Stuever D.M."/>
            <person name="Daniels J.B."/>
            <person name="Wittum T.E."/>
        </authorList>
    </citation>
    <scope>NUCLEOTIDE SEQUENCE [LARGE SCALE GENOMIC DNA]</scope>
    <source>
        <strain evidence="7 9">GEO_47_Down_B</strain>
    </source>
</reference>
<keyword evidence="8" id="KW-0378">Hydrolase</keyword>
<evidence type="ECO:0000313" key="7">
    <source>
        <dbReference type="EMBL" id="RWT18148.1"/>
    </source>
</evidence>
<dbReference type="Pfam" id="PF01569">
    <property type="entry name" value="PAP2"/>
    <property type="match status" value="1"/>
</dbReference>
<accession>A0A2X2EF20</accession>
<feature type="transmembrane region" description="Helical" evidence="4">
    <location>
        <begin position="152"/>
        <end position="170"/>
    </location>
</feature>
<keyword evidence="4" id="KW-1133">Transmembrane helix</keyword>
<dbReference type="InterPro" id="IPR000326">
    <property type="entry name" value="PAP2/HPO"/>
</dbReference>
<dbReference type="CDD" id="cd03385">
    <property type="entry name" value="PAP2_BcrC_like"/>
    <property type="match status" value="1"/>
</dbReference>
<evidence type="ECO:0000313" key="8">
    <source>
        <dbReference type="EMBL" id="VFS77138.1"/>
    </source>
</evidence>
<dbReference type="PANTHER" id="PTHR14969">
    <property type="entry name" value="SPHINGOSINE-1-PHOSPHATE PHOSPHOHYDROLASE"/>
    <property type="match status" value="1"/>
</dbReference>
<dbReference type="EMBL" id="QKOX01000033">
    <property type="protein sequence ID" value="RWT18148.1"/>
    <property type="molecule type" value="Genomic_DNA"/>
</dbReference>
<evidence type="ECO:0000256" key="4">
    <source>
        <dbReference type="SAM" id="Phobius"/>
    </source>
</evidence>
<organism evidence="8 10">
    <name type="scientific">Raoultella planticola</name>
    <name type="common">Klebsiella planticola</name>
    <dbReference type="NCBI Taxonomy" id="575"/>
    <lineage>
        <taxon>Bacteria</taxon>
        <taxon>Pseudomonadati</taxon>
        <taxon>Pseudomonadota</taxon>
        <taxon>Gammaproteobacteria</taxon>
        <taxon>Enterobacterales</taxon>
        <taxon>Enterobacteriaceae</taxon>
        <taxon>Klebsiella/Raoultella group</taxon>
        <taxon>Raoultella</taxon>
    </lineage>
</organism>
<dbReference type="GO" id="GO:0005886">
    <property type="term" value="C:plasma membrane"/>
    <property type="evidence" value="ECO:0007669"/>
    <property type="project" value="InterPro"/>
</dbReference>
<feature type="transmembrane region" description="Helical" evidence="4">
    <location>
        <begin position="59"/>
        <end position="81"/>
    </location>
</feature>
<dbReference type="SUPFAM" id="SSF48317">
    <property type="entry name" value="Acid phosphatase/Vanadium-dependent haloperoxidase"/>
    <property type="match status" value="1"/>
</dbReference>
<dbReference type="AlphaFoldDB" id="A0A2X2EF20"/>
<dbReference type="Proteomes" id="UP000345637">
    <property type="component" value="Unassembled WGS sequence"/>
</dbReference>
<dbReference type="Proteomes" id="UP000288843">
    <property type="component" value="Unassembled WGS sequence"/>
</dbReference>
<evidence type="ECO:0000313" key="10">
    <source>
        <dbReference type="Proteomes" id="UP000345637"/>
    </source>
</evidence>
<proteinExistence type="predicted"/>
<keyword evidence="4" id="KW-0472">Membrane</keyword>
<evidence type="ECO:0000259" key="5">
    <source>
        <dbReference type="SMART" id="SM00014"/>
    </source>
</evidence>